<feature type="domain" description="Myb-like" evidence="10">
    <location>
        <begin position="145"/>
        <end position="211"/>
    </location>
</feature>
<proteinExistence type="inferred from homology"/>
<keyword evidence="12" id="KW-1185">Reference proteome</keyword>
<keyword evidence="4" id="KW-0156">Chromatin regulator</keyword>
<evidence type="ECO:0000313" key="12">
    <source>
        <dbReference type="Proteomes" id="UP000799439"/>
    </source>
</evidence>
<feature type="region of interest" description="Disordered" evidence="9">
    <location>
        <begin position="95"/>
        <end position="125"/>
    </location>
</feature>
<dbReference type="SUPFAM" id="SSF46689">
    <property type="entry name" value="Homeodomain-like"/>
    <property type="match status" value="1"/>
</dbReference>
<dbReference type="InterPro" id="IPR001005">
    <property type="entry name" value="SANT/Myb"/>
</dbReference>
<evidence type="ECO:0000256" key="3">
    <source>
        <dbReference type="ARBA" id="ARBA00019132"/>
    </source>
</evidence>
<name>A0A9P4IZN5_9PEZI</name>
<organism evidence="11 12">
    <name type="scientific">Myriangium duriaei CBS 260.36</name>
    <dbReference type="NCBI Taxonomy" id="1168546"/>
    <lineage>
        <taxon>Eukaryota</taxon>
        <taxon>Fungi</taxon>
        <taxon>Dikarya</taxon>
        <taxon>Ascomycota</taxon>
        <taxon>Pezizomycotina</taxon>
        <taxon>Dothideomycetes</taxon>
        <taxon>Dothideomycetidae</taxon>
        <taxon>Myriangiales</taxon>
        <taxon>Myriangiaceae</taxon>
        <taxon>Myriangium</taxon>
    </lineage>
</organism>
<evidence type="ECO:0000256" key="8">
    <source>
        <dbReference type="ARBA" id="ARBA00025264"/>
    </source>
</evidence>
<feature type="region of interest" description="Disordered" evidence="9">
    <location>
        <begin position="324"/>
        <end position="385"/>
    </location>
</feature>
<dbReference type="EMBL" id="ML996089">
    <property type="protein sequence ID" value="KAF2150610.1"/>
    <property type="molecule type" value="Genomic_DNA"/>
</dbReference>
<evidence type="ECO:0000259" key="10">
    <source>
        <dbReference type="PROSITE" id="PS50090"/>
    </source>
</evidence>
<dbReference type="InterPro" id="IPR027109">
    <property type="entry name" value="Swc4/Dmap1"/>
</dbReference>
<evidence type="ECO:0000313" key="11">
    <source>
        <dbReference type="EMBL" id="KAF2150610.1"/>
    </source>
</evidence>
<evidence type="ECO:0000256" key="1">
    <source>
        <dbReference type="ARBA" id="ARBA00004123"/>
    </source>
</evidence>
<dbReference type="GO" id="GO:0006338">
    <property type="term" value="P:chromatin remodeling"/>
    <property type="evidence" value="ECO:0007669"/>
    <property type="project" value="InterPro"/>
</dbReference>
<comment type="subcellular location">
    <subcellularLocation>
        <location evidence="1">Nucleus</location>
    </subcellularLocation>
</comment>
<comment type="similarity">
    <text evidence="2">Belongs to the SWC4 family.</text>
</comment>
<dbReference type="Proteomes" id="UP000799439">
    <property type="component" value="Unassembled WGS sequence"/>
</dbReference>
<dbReference type="GO" id="GO:0000812">
    <property type="term" value="C:Swr1 complex"/>
    <property type="evidence" value="ECO:0007669"/>
    <property type="project" value="TreeGrafter"/>
</dbReference>
<feature type="compositionally biased region" description="Polar residues" evidence="9">
    <location>
        <begin position="500"/>
        <end position="509"/>
    </location>
</feature>
<evidence type="ECO:0000256" key="4">
    <source>
        <dbReference type="ARBA" id="ARBA00022853"/>
    </source>
</evidence>
<dbReference type="GO" id="GO:0000122">
    <property type="term" value="P:negative regulation of transcription by RNA polymerase II"/>
    <property type="evidence" value="ECO:0007669"/>
    <property type="project" value="TreeGrafter"/>
</dbReference>
<feature type="region of interest" description="Disordered" evidence="9">
    <location>
        <begin position="1"/>
        <end position="33"/>
    </location>
</feature>
<gene>
    <name evidence="11" type="ORF">K461DRAFT_295872</name>
</gene>
<dbReference type="InterPro" id="IPR009057">
    <property type="entry name" value="Homeodomain-like_sf"/>
</dbReference>
<dbReference type="PANTHER" id="PTHR12855:SF10">
    <property type="entry name" value="DNA METHYLTRANSFERASE 1-ASSOCIATED PROTEIN 1"/>
    <property type="match status" value="1"/>
</dbReference>
<dbReference type="PANTHER" id="PTHR12855">
    <property type="entry name" value="DNA METHYLTRANSFERASE 1-ASSOCIATED PROTEIN 1 FAMILY MEMBER"/>
    <property type="match status" value="1"/>
</dbReference>
<dbReference type="GO" id="GO:0006281">
    <property type="term" value="P:DNA repair"/>
    <property type="evidence" value="ECO:0007669"/>
    <property type="project" value="InterPro"/>
</dbReference>
<dbReference type="GO" id="GO:0003714">
    <property type="term" value="F:transcription corepressor activity"/>
    <property type="evidence" value="ECO:0007669"/>
    <property type="project" value="TreeGrafter"/>
</dbReference>
<dbReference type="GO" id="GO:0035267">
    <property type="term" value="C:NuA4 histone acetyltransferase complex"/>
    <property type="evidence" value="ECO:0007669"/>
    <property type="project" value="InterPro"/>
</dbReference>
<dbReference type="Pfam" id="PF16282">
    <property type="entry name" value="SANT_DAMP1_like"/>
    <property type="match status" value="1"/>
</dbReference>
<feature type="compositionally biased region" description="Basic and acidic residues" evidence="9">
    <location>
        <begin position="374"/>
        <end position="385"/>
    </location>
</feature>
<protein>
    <recommendedName>
        <fullName evidence="3">SWR1-complex protein 4</fullName>
    </recommendedName>
</protein>
<comment type="caution">
    <text evidence="11">The sequence shown here is derived from an EMBL/GenBank/DDBJ whole genome shotgun (WGS) entry which is preliminary data.</text>
</comment>
<keyword evidence="7" id="KW-0539">Nucleus</keyword>
<evidence type="ECO:0000256" key="9">
    <source>
        <dbReference type="SAM" id="MobiDB-lite"/>
    </source>
</evidence>
<keyword evidence="6" id="KW-0804">Transcription</keyword>
<evidence type="ECO:0000256" key="7">
    <source>
        <dbReference type="ARBA" id="ARBA00023242"/>
    </source>
</evidence>
<accession>A0A9P4IZN5</accession>
<dbReference type="AlphaFoldDB" id="A0A9P4IZN5"/>
<feature type="compositionally biased region" description="Gly residues" evidence="9">
    <location>
        <begin position="483"/>
        <end position="495"/>
    </location>
</feature>
<reference evidence="11" key="1">
    <citation type="journal article" date="2020" name="Stud. Mycol.">
        <title>101 Dothideomycetes genomes: a test case for predicting lifestyles and emergence of pathogens.</title>
        <authorList>
            <person name="Haridas S."/>
            <person name="Albert R."/>
            <person name="Binder M."/>
            <person name="Bloem J."/>
            <person name="Labutti K."/>
            <person name="Salamov A."/>
            <person name="Andreopoulos B."/>
            <person name="Baker S."/>
            <person name="Barry K."/>
            <person name="Bills G."/>
            <person name="Bluhm B."/>
            <person name="Cannon C."/>
            <person name="Castanera R."/>
            <person name="Culley D."/>
            <person name="Daum C."/>
            <person name="Ezra D."/>
            <person name="Gonzalez J."/>
            <person name="Henrissat B."/>
            <person name="Kuo A."/>
            <person name="Liang C."/>
            <person name="Lipzen A."/>
            <person name="Lutzoni F."/>
            <person name="Magnuson J."/>
            <person name="Mondo S."/>
            <person name="Nolan M."/>
            <person name="Ohm R."/>
            <person name="Pangilinan J."/>
            <person name="Park H.-J."/>
            <person name="Ramirez L."/>
            <person name="Alfaro M."/>
            <person name="Sun H."/>
            <person name="Tritt A."/>
            <person name="Yoshinaga Y."/>
            <person name="Zwiers L.-H."/>
            <person name="Turgeon B."/>
            <person name="Goodwin S."/>
            <person name="Spatafora J."/>
            <person name="Crous P."/>
            <person name="Grigoriev I."/>
        </authorList>
    </citation>
    <scope>NUCLEOTIDE SEQUENCE</scope>
    <source>
        <strain evidence="11">CBS 260.36</strain>
    </source>
</reference>
<comment type="function">
    <text evidence="8">Component of the SWR1 complex which mediates the ATP-dependent exchange of histone H2A for the H2A variant HZT1 leading to transcriptional regulation of selected genes by chromatin remodeling. Component of the NuA4 histone acetyltransferase complex which is involved in transcriptional activation of selected genes principally by acetylation of nucleosomal histone H4 and H2A. The NuA4 complex is also involved in DNA repair.</text>
</comment>
<keyword evidence="5" id="KW-0805">Transcription regulation</keyword>
<sequence>MASAQDMRDVLGLPGDVPRPAKKRKVVEKRPLEKGMAREVSALMGERAPPVSMIQIQPKYKQRPRRLLKVAPWEWTPFINEARTDDLKLSHWQRKKPLKAEPGTEGSAEQSASEQQSDKATDKPYQFSKYNVQVDAPIYSDEVYQATLQDEDWTKEETDYLVDLVKDYGQKWAVVWDRYEFKPTKLEDQDSPAEPKTRTLEDLKKRYYMVRAKMLAHDTPIASMNGQQYSLYQMLTHFDVKQESCRKKMTEAHLYRTEIEVQEETALLAELQRIMVNQTSLEAARREIRDRLDHPSSSSASTQYTTSQALAQLFQQLVAADRTKKDRRLKDLPSAAQATPSGHRDSIAGVPSSATTKRPRDSLASVASGAAETPETRSRALSPHSKDRFFVTTHDRLSAGVTFASDKLTKPRIAKSTVQTERIGAVLQTLKIPDLIPLPTQRVVEDFDKLMSKVHTLLDMRKLAEKEEGEIKVRLAEKKIKEGGTGVADGGGGEGRGQKRSASVLSEASQGREKRRK</sequence>
<evidence type="ECO:0000256" key="2">
    <source>
        <dbReference type="ARBA" id="ARBA00006918"/>
    </source>
</evidence>
<evidence type="ECO:0000256" key="6">
    <source>
        <dbReference type="ARBA" id="ARBA00023163"/>
    </source>
</evidence>
<dbReference type="OrthoDB" id="19740at2759"/>
<dbReference type="InterPro" id="IPR032563">
    <property type="entry name" value="DAMP1_SANT-like"/>
</dbReference>
<feature type="region of interest" description="Disordered" evidence="9">
    <location>
        <begin position="482"/>
        <end position="517"/>
    </location>
</feature>
<evidence type="ECO:0000256" key="5">
    <source>
        <dbReference type="ARBA" id="ARBA00023015"/>
    </source>
</evidence>
<dbReference type="PROSITE" id="PS50090">
    <property type="entry name" value="MYB_LIKE"/>
    <property type="match status" value="1"/>
</dbReference>
<dbReference type="Gene3D" id="1.10.10.60">
    <property type="entry name" value="Homeodomain-like"/>
    <property type="match status" value="1"/>
</dbReference>
<dbReference type="SMART" id="SM00717">
    <property type="entry name" value="SANT"/>
    <property type="match status" value="1"/>
</dbReference>